<dbReference type="RefSeq" id="WP_377256286.1">
    <property type="nucleotide sequence ID" value="NZ_JBHLUH010000060.1"/>
</dbReference>
<dbReference type="Gene3D" id="3.20.20.30">
    <property type="entry name" value="Luciferase-like domain"/>
    <property type="match status" value="1"/>
</dbReference>
<keyword evidence="1 4" id="KW-0560">Oxidoreductase</keyword>
<feature type="domain" description="Luciferase-like" evidence="3">
    <location>
        <begin position="8"/>
        <end position="287"/>
    </location>
</feature>
<proteinExistence type="predicted"/>
<organism evidence="4 5">
    <name type="scientific">Phytohabitans kaempferiae</name>
    <dbReference type="NCBI Taxonomy" id="1620943"/>
    <lineage>
        <taxon>Bacteria</taxon>
        <taxon>Bacillati</taxon>
        <taxon>Actinomycetota</taxon>
        <taxon>Actinomycetes</taxon>
        <taxon>Micromonosporales</taxon>
        <taxon>Micromonosporaceae</taxon>
    </lineage>
</organism>
<dbReference type="Proteomes" id="UP001589867">
    <property type="component" value="Unassembled WGS sequence"/>
</dbReference>
<gene>
    <name evidence="4" type="ORF">ACFFIA_28530</name>
</gene>
<protein>
    <submittedName>
        <fullName evidence="4">LLM class flavin-dependent oxidoreductase</fullName>
        <ecNumber evidence="4">1.-.-.-</ecNumber>
    </submittedName>
</protein>
<dbReference type="EMBL" id="JBHLUH010000060">
    <property type="protein sequence ID" value="MFC0531600.1"/>
    <property type="molecule type" value="Genomic_DNA"/>
</dbReference>
<accession>A0ABV6MA70</accession>
<dbReference type="EC" id="1.-.-.-" evidence="4"/>
<dbReference type="CDD" id="cd00347">
    <property type="entry name" value="Flavin_utilizing_monoxygenases"/>
    <property type="match status" value="1"/>
</dbReference>
<dbReference type="InterPro" id="IPR036661">
    <property type="entry name" value="Luciferase-like_sf"/>
</dbReference>
<dbReference type="Pfam" id="PF00296">
    <property type="entry name" value="Bac_luciferase"/>
    <property type="match status" value="1"/>
</dbReference>
<dbReference type="InterPro" id="IPR050766">
    <property type="entry name" value="Bact_Lucif_Oxidored"/>
</dbReference>
<reference evidence="4 5" key="1">
    <citation type="submission" date="2024-09" db="EMBL/GenBank/DDBJ databases">
        <authorList>
            <person name="Sun Q."/>
            <person name="Mori K."/>
        </authorList>
    </citation>
    <scope>NUCLEOTIDE SEQUENCE [LARGE SCALE GENOMIC DNA]</scope>
    <source>
        <strain evidence="4 5">TBRC 3947</strain>
    </source>
</reference>
<comment type="caution">
    <text evidence="4">The sequence shown here is derived from an EMBL/GenBank/DDBJ whole genome shotgun (WGS) entry which is preliminary data.</text>
</comment>
<evidence type="ECO:0000313" key="5">
    <source>
        <dbReference type="Proteomes" id="UP001589867"/>
    </source>
</evidence>
<dbReference type="GO" id="GO:0016491">
    <property type="term" value="F:oxidoreductase activity"/>
    <property type="evidence" value="ECO:0007669"/>
    <property type="project" value="UniProtKB-KW"/>
</dbReference>
<dbReference type="SUPFAM" id="SSF51679">
    <property type="entry name" value="Bacterial luciferase-like"/>
    <property type="match status" value="1"/>
</dbReference>
<evidence type="ECO:0000313" key="4">
    <source>
        <dbReference type="EMBL" id="MFC0531600.1"/>
    </source>
</evidence>
<sequence>MRFGAGLWCLQATATTPRHHSTAYRQLLEDAVALEAFGYEGMWLSEHHFFYDGYCPAVLPAAAAALAVTTRLRLGTGMLLLPMQRPERVAALAADVAAASGGRLDLGVGLGYRDVEFDGKGVPRAQRVPRQRAGLTALRDIAVPAGATIWNGSATPAGVARAGARGQGVMLSGANPLTLVRELAAAHRKGWQEAGRPGGTRPPVAALRNVWLTEDAAERRAALDWQRASYVLYAGLGWSVAERDSTPAMDFLSDPGGAIADAVATTIIGPAPAIVDGLHEVAEAGVDYVIFRVVIEGAPQAALHHVLRRLADEVLPVMSTVEAS</sequence>
<evidence type="ECO:0000259" key="3">
    <source>
        <dbReference type="Pfam" id="PF00296"/>
    </source>
</evidence>
<dbReference type="PANTHER" id="PTHR30137">
    <property type="entry name" value="LUCIFERASE-LIKE MONOOXYGENASE"/>
    <property type="match status" value="1"/>
</dbReference>
<keyword evidence="5" id="KW-1185">Reference proteome</keyword>
<name>A0ABV6MA70_9ACTN</name>
<keyword evidence="2" id="KW-0503">Monooxygenase</keyword>
<evidence type="ECO:0000256" key="1">
    <source>
        <dbReference type="ARBA" id="ARBA00023002"/>
    </source>
</evidence>
<evidence type="ECO:0000256" key="2">
    <source>
        <dbReference type="ARBA" id="ARBA00023033"/>
    </source>
</evidence>
<dbReference type="InterPro" id="IPR011251">
    <property type="entry name" value="Luciferase-like_dom"/>
</dbReference>
<dbReference type="PANTHER" id="PTHR30137:SF8">
    <property type="entry name" value="BLR5498 PROTEIN"/>
    <property type="match status" value="1"/>
</dbReference>